<evidence type="ECO:0000256" key="1">
    <source>
        <dbReference type="SAM" id="MobiDB-lite"/>
    </source>
</evidence>
<comment type="caution">
    <text evidence="3">The sequence shown here is derived from an EMBL/GenBank/DDBJ whole genome shotgun (WGS) entry which is preliminary data.</text>
</comment>
<evidence type="ECO:0000313" key="4">
    <source>
        <dbReference type="Proteomes" id="UP001162881"/>
    </source>
</evidence>
<evidence type="ECO:0000313" key="3">
    <source>
        <dbReference type="EMBL" id="MCJ2184825.1"/>
    </source>
</evidence>
<organism evidence="3 4">
    <name type="scientific">Novosphingobium organovorum</name>
    <dbReference type="NCBI Taxonomy" id="2930092"/>
    <lineage>
        <taxon>Bacteria</taxon>
        <taxon>Pseudomonadati</taxon>
        <taxon>Pseudomonadota</taxon>
        <taxon>Alphaproteobacteria</taxon>
        <taxon>Sphingomonadales</taxon>
        <taxon>Sphingomonadaceae</taxon>
        <taxon>Novosphingobium</taxon>
    </lineage>
</organism>
<feature type="signal peptide" evidence="2">
    <location>
        <begin position="1"/>
        <end position="27"/>
    </location>
</feature>
<keyword evidence="4" id="KW-1185">Reference proteome</keyword>
<name>A0ABT0BID2_9SPHN</name>
<feature type="region of interest" description="Disordered" evidence="1">
    <location>
        <begin position="157"/>
        <end position="192"/>
    </location>
</feature>
<dbReference type="Proteomes" id="UP001162881">
    <property type="component" value="Unassembled WGS sequence"/>
</dbReference>
<feature type="chain" id="PRO_5045919039" description="DUF4124 domain-containing protein" evidence="2">
    <location>
        <begin position="28"/>
        <end position="192"/>
    </location>
</feature>
<feature type="compositionally biased region" description="Basic and acidic residues" evidence="1">
    <location>
        <begin position="158"/>
        <end position="186"/>
    </location>
</feature>
<gene>
    <name evidence="3" type="ORF">MTR62_19325</name>
</gene>
<evidence type="ECO:0008006" key="5">
    <source>
        <dbReference type="Google" id="ProtNLM"/>
    </source>
</evidence>
<proteinExistence type="predicted"/>
<reference evidence="3" key="1">
    <citation type="submission" date="2022-03" db="EMBL/GenBank/DDBJ databases">
        <title>Identification of a novel bacterium isolated from mangrove sediments.</title>
        <authorList>
            <person name="Pan X."/>
        </authorList>
    </citation>
    <scope>NUCLEOTIDE SEQUENCE</scope>
    <source>
        <strain evidence="3">B1949</strain>
    </source>
</reference>
<keyword evidence="2" id="KW-0732">Signal</keyword>
<evidence type="ECO:0000256" key="2">
    <source>
        <dbReference type="SAM" id="SignalP"/>
    </source>
</evidence>
<protein>
    <recommendedName>
        <fullName evidence="5">DUF4124 domain-containing protein</fullName>
    </recommendedName>
</protein>
<dbReference type="EMBL" id="JALHLF010000154">
    <property type="protein sequence ID" value="MCJ2184825.1"/>
    <property type="molecule type" value="Genomic_DNA"/>
</dbReference>
<accession>A0ABT0BID2</accession>
<sequence length="192" mass="20447">MSRLLTTAAALAAMAAGLTLAAAPAAAQDDDDGGDRINQVIVYGDDPCPKSTGNEITVCARKPEEERYRIPEPLRGIDSPQAQTWSSKVQSYETVGAFGTMSCSPVGAGGATGCEQQLIDKAYAQKKNGSDVKFSELIDKERQRRLSTIDATAAKEQAQVEKEEDAYFAKKEAEEKAAEAAKKDTSGTDPQP</sequence>
<dbReference type="RefSeq" id="WP_244024023.1">
    <property type="nucleotide sequence ID" value="NZ_JALHLF010000154.1"/>
</dbReference>